<organism evidence="3 4">
    <name type="scientific">Cryphonectria parasitica (strain ATCC 38755 / EP155)</name>
    <dbReference type="NCBI Taxonomy" id="660469"/>
    <lineage>
        <taxon>Eukaryota</taxon>
        <taxon>Fungi</taxon>
        <taxon>Dikarya</taxon>
        <taxon>Ascomycota</taxon>
        <taxon>Pezizomycotina</taxon>
        <taxon>Sordariomycetes</taxon>
        <taxon>Sordariomycetidae</taxon>
        <taxon>Diaporthales</taxon>
        <taxon>Cryphonectriaceae</taxon>
        <taxon>Cryphonectria-Endothia species complex</taxon>
        <taxon>Cryphonectria</taxon>
    </lineage>
</organism>
<dbReference type="Proteomes" id="UP000803844">
    <property type="component" value="Unassembled WGS sequence"/>
</dbReference>
<sequence>MKTLVLSLACVGVQTGLTVSLPSHPNLKARSDSQLAPPPTDAETVFSLPTTPSWFENIAYRPSTNTLLATRLDVPQIWSVDPHTQTGTLVANVTDPSSSSLSSLTGDDDVFIFAGLNYTLTTGLTPNSSALWSLTFPSSLAPSSSKNGTALQVPTPVPVLALPGIGMINGITTWDAHTVLAADSTEGAIWKVDLTSQTPASIVLQDPTMAPLANATNVLGTNGVKVYRPRLDDPSSSSSSADNKTYVYYTSTNQGLLARIPVDPATTIAAGPVHILAGGFSNPDDFAVLDDGSAVLATGPQNTVVHVALDGTVTTLAGSADELVLASSTSCTRGRDGGKVFVTTAGGFEAKVNGSVVGPGSVAGFDLGGVV</sequence>
<evidence type="ECO:0000256" key="2">
    <source>
        <dbReference type="SAM" id="SignalP"/>
    </source>
</evidence>
<keyword evidence="2" id="KW-0732">Signal</keyword>
<dbReference type="AlphaFoldDB" id="A0A9P4Y319"/>
<comment type="caution">
    <text evidence="3">The sequence shown here is derived from an EMBL/GenBank/DDBJ whole genome shotgun (WGS) entry which is preliminary data.</text>
</comment>
<dbReference type="Gene3D" id="2.120.10.30">
    <property type="entry name" value="TolB, C-terminal domain"/>
    <property type="match status" value="1"/>
</dbReference>
<dbReference type="PANTHER" id="PTHR42060:SF1">
    <property type="entry name" value="NHL REPEAT-CONTAINING PROTEIN"/>
    <property type="match status" value="1"/>
</dbReference>
<evidence type="ECO:0000313" key="4">
    <source>
        <dbReference type="Proteomes" id="UP000803844"/>
    </source>
</evidence>
<protein>
    <submittedName>
        <fullName evidence="3">Uncharacterized protein</fullName>
    </submittedName>
</protein>
<feature type="chain" id="PRO_5040149110" evidence="2">
    <location>
        <begin position="19"/>
        <end position="371"/>
    </location>
</feature>
<evidence type="ECO:0000313" key="3">
    <source>
        <dbReference type="EMBL" id="KAF3766057.1"/>
    </source>
</evidence>
<dbReference type="EMBL" id="MU032347">
    <property type="protein sequence ID" value="KAF3766057.1"/>
    <property type="molecule type" value="Genomic_DNA"/>
</dbReference>
<name>A0A9P4Y319_CRYP1</name>
<proteinExistence type="predicted"/>
<dbReference type="RefSeq" id="XP_040777018.1">
    <property type="nucleotide sequence ID" value="XM_040917099.1"/>
</dbReference>
<dbReference type="SUPFAM" id="SSF63829">
    <property type="entry name" value="Calcium-dependent phosphotriesterase"/>
    <property type="match status" value="1"/>
</dbReference>
<feature type="region of interest" description="Disordered" evidence="1">
    <location>
        <begin position="22"/>
        <end position="42"/>
    </location>
</feature>
<keyword evidence="4" id="KW-1185">Reference proteome</keyword>
<dbReference type="InterPro" id="IPR052998">
    <property type="entry name" value="Hetero-Diels-Alderase-like"/>
</dbReference>
<gene>
    <name evidence="3" type="ORF">M406DRAFT_256349</name>
</gene>
<feature type="signal peptide" evidence="2">
    <location>
        <begin position="1"/>
        <end position="18"/>
    </location>
</feature>
<reference evidence="3" key="1">
    <citation type="journal article" date="2020" name="Phytopathology">
        <title>Genome sequence of the chestnut blight fungus Cryphonectria parasitica EP155: A fundamental resource for an archetypical invasive plant pathogen.</title>
        <authorList>
            <person name="Crouch J.A."/>
            <person name="Dawe A."/>
            <person name="Aerts A."/>
            <person name="Barry K."/>
            <person name="Churchill A.C.L."/>
            <person name="Grimwood J."/>
            <person name="Hillman B."/>
            <person name="Milgroom M.G."/>
            <person name="Pangilinan J."/>
            <person name="Smith M."/>
            <person name="Salamov A."/>
            <person name="Schmutz J."/>
            <person name="Yadav J."/>
            <person name="Grigoriev I.V."/>
            <person name="Nuss D."/>
        </authorList>
    </citation>
    <scope>NUCLEOTIDE SEQUENCE</scope>
    <source>
        <strain evidence="3">EP155</strain>
    </source>
</reference>
<dbReference type="OrthoDB" id="9977941at2759"/>
<evidence type="ECO:0000256" key="1">
    <source>
        <dbReference type="SAM" id="MobiDB-lite"/>
    </source>
</evidence>
<dbReference type="PANTHER" id="PTHR42060">
    <property type="entry name" value="NHL REPEAT-CONTAINING PROTEIN-RELATED"/>
    <property type="match status" value="1"/>
</dbReference>
<dbReference type="GeneID" id="63834228"/>
<accession>A0A9P4Y319</accession>
<dbReference type="InterPro" id="IPR011042">
    <property type="entry name" value="6-blade_b-propeller_TolB-like"/>
</dbReference>